<evidence type="ECO:0000256" key="1">
    <source>
        <dbReference type="ARBA" id="ARBA00000073"/>
    </source>
</evidence>
<dbReference type="Pfam" id="PF00849">
    <property type="entry name" value="PseudoU_synth_2"/>
    <property type="match status" value="1"/>
</dbReference>
<dbReference type="NCBIfam" id="TIGR00005">
    <property type="entry name" value="rluA_subfam"/>
    <property type="match status" value="1"/>
</dbReference>
<comment type="catalytic activity">
    <reaction evidence="1 4">
        <text>a uridine in RNA = a pseudouridine in RNA</text>
        <dbReference type="Rhea" id="RHEA:48348"/>
        <dbReference type="Rhea" id="RHEA-COMP:12068"/>
        <dbReference type="Rhea" id="RHEA-COMP:12069"/>
        <dbReference type="ChEBI" id="CHEBI:65314"/>
        <dbReference type="ChEBI" id="CHEBI:65315"/>
    </reaction>
</comment>
<evidence type="ECO:0000256" key="4">
    <source>
        <dbReference type="RuleBase" id="RU362028"/>
    </source>
</evidence>
<protein>
    <recommendedName>
        <fullName evidence="4">Pseudouridine synthase</fullName>
        <ecNumber evidence="4">5.4.99.-</ecNumber>
    </recommendedName>
</protein>
<comment type="similarity">
    <text evidence="2 4">Belongs to the pseudouridine synthase RluA family.</text>
</comment>
<dbReference type="AlphaFoldDB" id="A0A0R1K1Y8"/>
<gene>
    <name evidence="6" type="ORF">FD02_GL000773</name>
</gene>
<dbReference type="PANTHER" id="PTHR21600:SF87">
    <property type="entry name" value="RNA PSEUDOURIDYLATE SYNTHASE DOMAIN-CONTAINING PROTEIN 1"/>
    <property type="match status" value="1"/>
</dbReference>
<dbReference type="EC" id="5.4.99.-" evidence="4"/>
<comment type="caution">
    <text evidence="6">The sequence shown here is derived from an EMBL/GenBank/DDBJ whole genome shotgun (WGS) entry which is preliminary data.</text>
</comment>
<sequence length="276" mass="30288">MEFTLRVTVTHSAASLRAALTTWQVPKTQRHELRIHRRVLVNDQYRHFNEPVNPGDVVTMTIVDATPPQYLLAPTPLTIAYADAHLLVVNKPTGIKTHPNRPDETGTLLNQVAAYLAPRPAYITHRLDMATSGLVVIARDPITQNILNRQLATKTMARSYVALVPAGLPATGTITAPIGRDPADKRKRMVRPDGAPAITHYRVMSTTAGVSRVRLTLATGRTHQLRVHLAYLGFPIIGDPLYSTEAAPRLMLHADEITLAQPFTGEALTVTCPVPF</sequence>
<comment type="function">
    <text evidence="4">Responsible for synthesis of pseudouridine from uracil.</text>
</comment>
<dbReference type="GO" id="GO:0000455">
    <property type="term" value="P:enzyme-directed rRNA pseudouridine synthesis"/>
    <property type="evidence" value="ECO:0007669"/>
    <property type="project" value="TreeGrafter"/>
</dbReference>
<dbReference type="PATRIC" id="fig|1291734.4.peg.800"/>
<evidence type="ECO:0000313" key="6">
    <source>
        <dbReference type="EMBL" id="KRK74178.1"/>
    </source>
</evidence>
<evidence type="ECO:0000259" key="5">
    <source>
        <dbReference type="Pfam" id="PF00849"/>
    </source>
</evidence>
<dbReference type="EMBL" id="AZDJ01000001">
    <property type="protein sequence ID" value="KRK74178.1"/>
    <property type="molecule type" value="Genomic_DNA"/>
</dbReference>
<dbReference type="InterPro" id="IPR020103">
    <property type="entry name" value="PsdUridine_synth_cat_dom_sf"/>
</dbReference>
<dbReference type="Gene3D" id="3.30.2350.10">
    <property type="entry name" value="Pseudouridine synthase"/>
    <property type="match status" value="1"/>
</dbReference>
<evidence type="ECO:0000313" key="7">
    <source>
        <dbReference type="Proteomes" id="UP000051804"/>
    </source>
</evidence>
<keyword evidence="4" id="KW-0413">Isomerase</keyword>
<name>A0A0R1K1Y8_9LACO</name>
<keyword evidence="7" id="KW-1185">Reference proteome</keyword>
<dbReference type="RefSeq" id="WP_054723096.1">
    <property type="nucleotide sequence ID" value="NZ_AZDJ01000001.1"/>
</dbReference>
<dbReference type="GO" id="GO:0003723">
    <property type="term" value="F:RNA binding"/>
    <property type="evidence" value="ECO:0007669"/>
    <property type="project" value="InterPro"/>
</dbReference>
<dbReference type="GO" id="GO:0009982">
    <property type="term" value="F:pseudouridine synthase activity"/>
    <property type="evidence" value="ECO:0007669"/>
    <property type="project" value="InterPro"/>
</dbReference>
<proteinExistence type="inferred from homology"/>
<dbReference type="InterPro" id="IPR006145">
    <property type="entry name" value="PsdUridine_synth_RsuA/RluA"/>
</dbReference>
<evidence type="ECO:0000256" key="3">
    <source>
        <dbReference type="PIRSR" id="PIRSR606225-1"/>
    </source>
</evidence>
<evidence type="ECO:0000256" key="2">
    <source>
        <dbReference type="ARBA" id="ARBA00010876"/>
    </source>
</evidence>
<dbReference type="InterPro" id="IPR006225">
    <property type="entry name" value="PsdUridine_synth_RluC/D"/>
</dbReference>
<dbReference type="InterPro" id="IPR050188">
    <property type="entry name" value="RluA_PseudoU_synthase"/>
</dbReference>
<dbReference type="SUPFAM" id="SSF55120">
    <property type="entry name" value="Pseudouridine synthase"/>
    <property type="match status" value="1"/>
</dbReference>
<feature type="active site" evidence="3">
    <location>
        <position position="128"/>
    </location>
</feature>
<dbReference type="PANTHER" id="PTHR21600">
    <property type="entry name" value="MITOCHONDRIAL RNA PSEUDOURIDINE SYNTHASE"/>
    <property type="match status" value="1"/>
</dbReference>
<feature type="domain" description="Pseudouridine synthase RsuA/RluA-like" evidence="5">
    <location>
        <begin position="85"/>
        <end position="230"/>
    </location>
</feature>
<dbReference type="Proteomes" id="UP000051804">
    <property type="component" value="Unassembled WGS sequence"/>
</dbReference>
<dbReference type="OrthoDB" id="9773999at2"/>
<dbReference type="GO" id="GO:0140098">
    <property type="term" value="F:catalytic activity, acting on RNA"/>
    <property type="evidence" value="ECO:0007669"/>
    <property type="project" value="UniProtKB-ARBA"/>
</dbReference>
<dbReference type="STRING" id="1291734.FD02_GL000773"/>
<reference evidence="6 7" key="1">
    <citation type="journal article" date="2015" name="Genome Announc.">
        <title>Expanding the biotechnology potential of lactobacilli through comparative genomics of 213 strains and associated genera.</title>
        <authorList>
            <person name="Sun Z."/>
            <person name="Harris H.M."/>
            <person name="McCann A."/>
            <person name="Guo C."/>
            <person name="Argimon S."/>
            <person name="Zhang W."/>
            <person name="Yang X."/>
            <person name="Jeffery I.B."/>
            <person name="Cooney J.C."/>
            <person name="Kagawa T.F."/>
            <person name="Liu W."/>
            <person name="Song Y."/>
            <person name="Salvetti E."/>
            <person name="Wrobel A."/>
            <person name="Rasinkangas P."/>
            <person name="Parkhill J."/>
            <person name="Rea M.C."/>
            <person name="O'Sullivan O."/>
            <person name="Ritari J."/>
            <person name="Douillard F.P."/>
            <person name="Paul Ross R."/>
            <person name="Yang R."/>
            <person name="Briner A.E."/>
            <person name="Felis G.E."/>
            <person name="de Vos W.M."/>
            <person name="Barrangou R."/>
            <person name="Klaenhammer T.R."/>
            <person name="Caufield P.W."/>
            <person name="Cui Y."/>
            <person name="Zhang H."/>
            <person name="O'Toole P.W."/>
        </authorList>
    </citation>
    <scope>NUCLEOTIDE SEQUENCE [LARGE SCALE GENOMIC DNA]</scope>
    <source>
        <strain evidence="6 7">JCM 17158</strain>
    </source>
</reference>
<dbReference type="CDD" id="cd02869">
    <property type="entry name" value="PseudoU_synth_RluA_like"/>
    <property type="match status" value="1"/>
</dbReference>
<organism evidence="6 7">
    <name type="scientific">Lacticaseibacillus nasuensis JCM 17158</name>
    <dbReference type="NCBI Taxonomy" id="1291734"/>
    <lineage>
        <taxon>Bacteria</taxon>
        <taxon>Bacillati</taxon>
        <taxon>Bacillota</taxon>
        <taxon>Bacilli</taxon>
        <taxon>Lactobacillales</taxon>
        <taxon>Lactobacillaceae</taxon>
        <taxon>Lacticaseibacillus</taxon>
    </lineage>
</organism>
<accession>A0A0R1K1Y8</accession>